<feature type="transmembrane region" description="Helical" evidence="2">
    <location>
        <begin position="390"/>
        <end position="413"/>
    </location>
</feature>
<feature type="compositionally biased region" description="Basic and acidic residues" evidence="1">
    <location>
        <begin position="424"/>
        <end position="438"/>
    </location>
</feature>
<dbReference type="AlphaFoldDB" id="A0A9P5S2X3"/>
<feature type="compositionally biased region" description="Polar residues" evidence="1">
    <location>
        <begin position="580"/>
        <end position="607"/>
    </location>
</feature>
<dbReference type="OrthoDB" id="2444659at2759"/>
<sequence length="625" mass="67952">MGILNLTCLTADPNKTSFYGVAFAKDYSSNKDKPEYAIVVKSNINPTSSTNITWTTISAFDSSKLAGYPNAAKGVDYTCAYNEQGVFTMFGRTTGGSSKVPIMVPFGIRYDPTGSMDPSFDFQGKGAWMNISVDTGHTWSGGFTRQSLGYINNGSTKTLVHASISETNNTVSLATVDDSTRTLAATTLWTMNATIHGRSLHAIILDNDHLYAYGEGFSENYRTYLTGFPLNTTTISPTTPVSRRYNTTQAYECYDSPKPIMYFVNNTLGLLCPVKKKSDLSYTGDVTIHLELKNPNVIVDPKDEIFQTFTSMFDAVFIDMDFFVPIGIWTDLPPSAFALLKSERTIYAFGNGEWEGFRYNHTASKVVVTEPYGINPNPPPPPAAPEPTTLSTGGIVGIIIGVFVLALCTFLLGRRTSGWSRKKKDYDNTTKTNVDKSQSKQQPSDTSKDDLQVQGPKDERNCYDLEGKFSDSAQPERQTESADTPPLAPATLMPPYVQEQFKALQDQMQILQEQILAKQLSSHPQPKFVTTGTSNGMPTAALEQPPEAAAVTPTAITATVAYVPTPPFAPPIVRGAESESVLTSSVPAHTKDSAQQSSPQNSQTSVELSEHIVSASVPSSTVDSP</sequence>
<reference evidence="3" key="1">
    <citation type="journal article" date="2020" name="Fungal Divers.">
        <title>Resolving the Mortierellaceae phylogeny through synthesis of multi-gene phylogenetics and phylogenomics.</title>
        <authorList>
            <person name="Vandepol N."/>
            <person name="Liber J."/>
            <person name="Desiro A."/>
            <person name="Na H."/>
            <person name="Kennedy M."/>
            <person name="Barry K."/>
            <person name="Grigoriev I.V."/>
            <person name="Miller A.N."/>
            <person name="O'Donnell K."/>
            <person name="Stajich J.E."/>
            <person name="Bonito G."/>
        </authorList>
    </citation>
    <scope>NUCLEOTIDE SEQUENCE</scope>
    <source>
        <strain evidence="3">NRRL 6426</strain>
    </source>
</reference>
<keyword evidence="2" id="KW-0472">Membrane</keyword>
<gene>
    <name evidence="3" type="ORF">BG015_003286</name>
</gene>
<feature type="region of interest" description="Disordered" evidence="1">
    <location>
        <begin position="420"/>
        <end position="491"/>
    </location>
</feature>
<keyword evidence="2" id="KW-0812">Transmembrane</keyword>
<keyword evidence="4" id="KW-1185">Reference proteome</keyword>
<keyword evidence="2" id="KW-1133">Transmembrane helix</keyword>
<evidence type="ECO:0000313" key="4">
    <source>
        <dbReference type="Proteomes" id="UP000748756"/>
    </source>
</evidence>
<proteinExistence type="predicted"/>
<protein>
    <submittedName>
        <fullName evidence="3">Uncharacterized protein</fullName>
    </submittedName>
</protein>
<name>A0A9P5S2X3_9FUNG</name>
<feature type="compositionally biased region" description="Polar residues" evidence="1">
    <location>
        <begin position="616"/>
        <end position="625"/>
    </location>
</feature>
<evidence type="ECO:0000256" key="2">
    <source>
        <dbReference type="SAM" id="Phobius"/>
    </source>
</evidence>
<feature type="compositionally biased region" description="Basic and acidic residues" evidence="1">
    <location>
        <begin position="446"/>
        <end position="469"/>
    </location>
</feature>
<dbReference type="EMBL" id="JAAAUQ010000171">
    <property type="protein sequence ID" value="KAF9153506.1"/>
    <property type="molecule type" value="Genomic_DNA"/>
</dbReference>
<comment type="caution">
    <text evidence="3">The sequence shown here is derived from an EMBL/GenBank/DDBJ whole genome shotgun (WGS) entry which is preliminary data.</text>
</comment>
<organism evidence="3 4">
    <name type="scientific">Linnemannia schmuckeri</name>
    <dbReference type="NCBI Taxonomy" id="64567"/>
    <lineage>
        <taxon>Eukaryota</taxon>
        <taxon>Fungi</taxon>
        <taxon>Fungi incertae sedis</taxon>
        <taxon>Mucoromycota</taxon>
        <taxon>Mortierellomycotina</taxon>
        <taxon>Mortierellomycetes</taxon>
        <taxon>Mortierellales</taxon>
        <taxon>Mortierellaceae</taxon>
        <taxon>Linnemannia</taxon>
    </lineage>
</organism>
<evidence type="ECO:0000256" key="1">
    <source>
        <dbReference type="SAM" id="MobiDB-lite"/>
    </source>
</evidence>
<evidence type="ECO:0000313" key="3">
    <source>
        <dbReference type="EMBL" id="KAF9153506.1"/>
    </source>
</evidence>
<accession>A0A9P5S2X3</accession>
<feature type="region of interest" description="Disordered" evidence="1">
    <location>
        <begin position="573"/>
        <end position="625"/>
    </location>
</feature>
<dbReference type="Proteomes" id="UP000748756">
    <property type="component" value="Unassembled WGS sequence"/>
</dbReference>